<reference evidence="11" key="2">
    <citation type="submission" date="2025-08" db="UniProtKB">
        <authorList>
            <consortium name="Ensembl"/>
        </authorList>
    </citation>
    <scope>IDENTIFICATION</scope>
</reference>
<keyword evidence="12" id="KW-1185">Reference proteome</keyword>
<evidence type="ECO:0000313" key="11">
    <source>
        <dbReference type="Ensembl" id="ENSCSEP00000001650.1"/>
    </source>
</evidence>
<protein>
    <recommendedName>
        <fullName evidence="9">TATA box-binding protein-like 1</fullName>
    </recommendedName>
    <alternativeName>
        <fullName evidence="10">TBP-like factor</fullName>
    </alternativeName>
</protein>
<dbReference type="CDD" id="cd00652">
    <property type="entry name" value="TBP_TLF"/>
    <property type="match status" value="1"/>
</dbReference>
<evidence type="ECO:0000256" key="6">
    <source>
        <dbReference type="ARBA" id="ARBA00023125"/>
    </source>
</evidence>
<keyword evidence="6" id="KW-0238">DNA-binding</keyword>
<dbReference type="FunFam" id="3.30.310.10:FF:000005">
    <property type="entry name" value="TATA box-binding protein-like 1"/>
    <property type="match status" value="1"/>
</dbReference>
<dbReference type="SUPFAM" id="SSF55945">
    <property type="entry name" value="TATA-box binding protein-like"/>
    <property type="match status" value="2"/>
</dbReference>
<evidence type="ECO:0000256" key="4">
    <source>
        <dbReference type="ARBA" id="ARBA00022490"/>
    </source>
</evidence>
<evidence type="ECO:0000313" key="12">
    <source>
        <dbReference type="Proteomes" id="UP000265120"/>
    </source>
</evidence>
<dbReference type="OMA" id="TYEPEMF"/>
<evidence type="ECO:0000256" key="7">
    <source>
        <dbReference type="ARBA" id="ARBA00023163"/>
    </source>
</evidence>
<evidence type="ECO:0000256" key="5">
    <source>
        <dbReference type="ARBA" id="ARBA00023015"/>
    </source>
</evidence>
<dbReference type="GO" id="GO:0003677">
    <property type="term" value="F:DNA binding"/>
    <property type="evidence" value="ECO:0007669"/>
    <property type="project" value="UniProtKB-KW"/>
</dbReference>
<dbReference type="STRING" id="244447.ENSCSEP00000001650"/>
<dbReference type="Ensembl" id="ENSCSET00000001681.1">
    <property type="protein sequence ID" value="ENSCSEP00000001650.1"/>
    <property type="gene ID" value="ENSCSEG00000001115.1"/>
</dbReference>
<dbReference type="InterPro" id="IPR012295">
    <property type="entry name" value="TBP_dom_sf"/>
</dbReference>
<dbReference type="GO" id="GO:0005634">
    <property type="term" value="C:nucleus"/>
    <property type="evidence" value="ECO:0007669"/>
    <property type="project" value="UniProtKB-SubCell"/>
</dbReference>
<organism evidence="11 12">
    <name type="scientific">Cynoglossus semilaevis</name>
    <name type="common">Tongue sole</name>
    <dbReference type="NCBI Taxonomy" id="244447"/>
    <lineage>
        <taxon>Eukaryota</taxon>
        <taxon>Metazoa</taxon>
        <taxon>Chordata</taxon>
        <taxon>Craniata</taxon>
        <taxon>Vertebrata</taxon>
        <taxon>Euteleostomi</taxon>
        <taxon>Actinopterygii</taxon>
        <taxon>Neopterygii</taxon>
        <taxon>Teleostei</taxon>
        <taxon>Neoteleostei</taxon>
        <taxon>Acanthomorphata</taxon>
        <taxon>Carangaria</taxon>
        <taxon>Pleuronectiformes</taxon>
        <taxon>Pleuronectoidei</taxon>
        <taxon>Cynoglossidae</taxon>
        <taxon>Cynoglossinae</taxon>
        <taxon>Cynoglossus</taxon>
    </lineage>
</organism>
<evidence type="ECO:0000256" key="9">
    <source>
        <dbReference type="ARBA" id="ARBA00023474"/>
    </source>
</evidence>
<dbReference type="GeneTree" id="ENSGT00940000155712"/>
<keyword evidence="7" id="KW-0804">Transcription</keyword>
<evidence type="ECO:0000256" key="3">
    <source>
        <dbReference type="ARBA" id="ARBA00005560"/>
    </source>
</evidence>
<name>A0A3P8UN20_CYNSE</name>
<evidence type="ECO:0000256" key="2">
    <source>
        <dbReference type="ARBA" id="ARBA00004496"/>
    </source>
</evidence>
<dbReference type="Pfam" id="PF00352">
    <property type="entry name" value="TBP"/>
    <property type="match status" value="2"/>
</dbReference>
<keyword evidence="4" id="KW-0963">Cytoplasm</keyword>
<reference evidence="11" key="3">
    <citation type="submission" date="2025-09" db="UniProtKB">
        <authorList>
            <consortium name="Ensembl"/>
        </authorList>
    </citation>
    <scope>IDENTIFICATION</scope>
</reference>
<comment type="similarity">
    <text evidence="3">Belongs to the TBP family.</text>
</comment>
<evidence type="ECO:0000256" key="8">
    <source>
        <dbReference type="ARBA" id="ARBA00023242"/>
    </source>
</evidence>
<dbReference type="AlphaFoldDB" id="A0A3P8UN20"/>
<accession>A0A3P8UN20</accession>
<evidence type="ECO:0000256" key="10">
    <source>
        <dbReference type="ARBA" id="ARBA00033173"/>
    </source>
</evidence>
<comment type="subcellular location">
    <subcellularLocation>
        <location evidence="2">Cytoplasm</location>
    </subcellularLocation>
    <subcellularLocation>
        <location evidence="1">Nucleus</location>
    </subcellularLocation>
</comment>
<dbReference type="PANTHER" id="PTHR10126">
    <property type="entry name" value="TATA-BOX BINDING PROTEIN"/>
    <property type="match status" value="1"/>
</dbReference>
<reference evidence="11 12" key="1">
    <citation type="journal article" date="2014" name="Nat. Genet.">
        <title>Whole-genome sequence of a flatfish provides insights into ZW sex chromosome evolution and adaptation to a benthic lifestyle.</title>
        <authorList>
            <person name="Chen S."/>
            <person name="Zhang G."/>
            <person name="Shao C."/>
            <person name="Huang Q."/>
            <person name="Liu G."/>
            <person name="Zhang P."/>
            <person name="Song W."/>
            <person name="An N."/>
            <person name="Chalopin D."/>
            <person name="Volff J.N."/>
            <person name="Hong Y."/>
            <person name="Li Q."/>
            <person name="Sha Z."/>
            <person name="Zhou H."/>
            <person name="Xie M."/>
            <person name="Yu Q."/>
            <person name="Liu Y."/>
            <person name="Xiang H."/>
            <person name="Wang N."/>
            <person name="Wu K."/>
            <person name="Yang C."/>
            <person name="Zhou Q."/>
            <person name="Liao X."/>
            <person name="Yang L."/>
            <person name="Hu Q."/>
            <person name="Zhang J."/>
            <person name="Meng L."/>
            <person name="Jin L."/>
            <person name="Tian Y."/>
            <person name="Lian J."/>
            <person name="Yang J."/>
            <person name="Miao G."/>
            <person name="Liu S."/>
            <person name="Liang Z."/>
            <person name="Yan F."/>
            <person name="Li Y."/>
            <person name="Sun B."/>
            <person name="Zhang H."/>
            <person name="Zhang J."/>
            <person name="Zhu Y."/>
            <person name="Du M."/>
            <person name="Zhao Y."/>
            <person name="Schartl M."/>
            <person name="Tang Q."/>
            <person name="Wang J."/>
        </authorList>
    </citation>
    <scope>NUCLEOTIDE SEQUENCE</scope>
</reference>
<keyword evidence="5" id="KW-0805">Transcription regulation</keyword>
<evidence type="ECO:0000256" key="1">
    <source>
        <dbReference type="ARBA" id="ARBA00004123"/>
    </source>
</evidence>
<dbReference type="GO" id="GO:0006352">
    <property type="term" value="P:DNA-templated transcription initiation"/>
    <property type="evidence" value="ECO:0007669"/>
    <property type="project" value="InterPro"/>
</dbReference>
<keyword evidence="8" id="KW-0539">Nucleus</keyword>
<dbReference type="Gene3D" id="3.30.310.10">
    <property type="entry name" value="TATA-Binding Protein"/>
    <property type="match status" value="2"/>
</dbReference>
<dbReference type="Proteomes" id="UP000265120">
    <property type="component" value="Chromosome 10"/>
</dbReference>
<dbReference type="GO" id="GO:0005737">
    <property type="term" value="C:cytoplasm"/>
    <property type="evidence" value="ECO:0007669"/>
    <property type="project" value="UniProtKB-SubCell"/>
</dbReference>
<dbReference type="InterPro" id="IPR000814">
    <property type="entry name" value="TBP"/>
</dbReference>
<sequence>MDSTYNNIRVTNVVATFKTRCTLDLHTIASKMNNVILPSGGGKVLMKLRKPMITATISSSGSIVCTGAKSEDEAKMGARRVARCLQKLGFDVTFCDFHIVNVLAVCSVPFAINLERFAVENQPFACYEPELFPAASYRVQNPKATLQVYSNGTITVTGPKVKDVTTAVEQVYPLLFELKKLLY</sequence>
<proteinExistence type="inferred from homology"/>
<dbReference type="PRINTS" id="PR00686">
    <property type="entry name" value="TIFACTORIID"/>
</dbReference>
<dbReference type="FunFam" id="3.30.310.10:FF:000009">
    <property type="entry name" value="TatA box-binding protein-like protein 1"/>
    <property type="match status" value="1"/>
</dbReference>
<dbReference type="InParanoid" id="A0A3P8UN20"/>